<protein>
    <submittedName>
        <fullName evidence="1">Uncharacterized protein</fullName>
    </submittedName>
</protein>
<reference evidence="1 2" key="1">
    <citation type="journal article" date="2019" name="Nat. Ecol. Evol.">
        <title>Megaphylogeny resolves global patterns of mushroom evolution.</title>
        <authorList>
            <person name="Varga T."/>
            <person name="Krizsan K."/>
            <person name="Foldi C."/>
            <person name="Dima B."/>
            <person name="Sanchez-Garcia M."/>
            <person name="Sanchez-Ramirez S."/>
            <person name="Szollosi G.J."/>
            <person name="Szarkandi J.G."/>
            <person name="Papp V."/>
            <person name="Albert L."/>
            <person name="Andreopoulos W."/>
            <person name="Angelini C."/>
            <person name="Antonin V."/>
            <person name="Barry K.W."/>
            <person name="Bougher N.L."/>
            <person name="Buchanan P."/>
            <person name="Buyck B."/>
            <person name="Bense V."/>
            <person name="Catcheside P."/>
            <person name="Chovatia M."/>
            <person name="Cooper J."/>
            <person name="Damon W."/>
            <person name="Desjardin D."/>
            <person name="Finy P."/>
            <person name="Geml J."/>
            <person name="Haridas S."/>
            <person name="Hughes K."/>
            <person name="Justo A."/>
            <person name="Karasinski D."/>
            <person name="Kautmanova I."/>
            <person name="Kiss B."/>
            <person name="Kocsube S."/>
            <person name="Kotiranta H."/>
            <person name="LaButti K.M."/>
            <person name="Lechner B.E."/>
            <person name="Liimatainen K."/>
            <person name="Lipzen A."/>
            <person name="Lukacs Z."/>
            <person name="Mihaltcheva S."/>
            <person name="Morgado L.N."/>
            <person name="Niskanen T."/>
            <person name="Noordeloos M.E."/>
            <person name="Ohm R.A."/>
            <person name="Ortiz-Santana B."/>
            <person name="Ovrebo C."/>
            <person name="Racz N."/>
            <person name="Riley R."/>
            <person name="Savchenko A."/>
            <person name="Shiryaev A."/>
            <person name="Soop K."/>
            <person name="Spirin V."/>
            <person name="Szebenyi C."/>
            <person name="Tomsovsky M."/>
            <person name="Tulloss R.E."/>
            <person name="Uehling J."/>
            <person name="Grigoriev I.V."/>
            <person name="Vagvolgyi C."/>
            <person name="Papp T."/>
            <person name="Martin F.M."/>
            <person name="Miettinen O."/>
            <person name="Hibbett D.S."/>
            <person name="Nagy L.G."/>
        </authorList>
    </citation>
    <scope>NUCLEOTIDE SEQUENCE [LARGE SCALE GENOMIC DNA]</scope>
    <source>
        <strain evidence="1 2">CBS 166.37</strain>
    </source>
</reference>
<dbReference type="STRING" id="68775.A0A5C3MU07"/>
<name>A0A5C3MU07_9AGAR</name>
<evidence type="ECO:0000313" key="2">
    <source>
        <dbReference type="Proteomes" id="UP000308652"/>
    </source>
</evidence>
<organism evidence="1 2">
    <name type="scientific">Crucibulum laeve</name>
    <dbReference type="NCBI Taxonomy" id="68775"/>
    <lineage>
        <taxon>Eukaryota</taxon>
        <taxon>Fungi</taxon>
        <taxon>Dikarya</taxon>
        <taxon>Basidiomycota</taxon>
        <taxon>Agaricomycotina</taxon>
        <taxon>Agaricomycetes</taxon>
        <taxon>Agaricomycetidae</taxon>
        <taxon>Agaricales</taxon>
        <taxon>Agaricineae</taxon>
        <taxon>Nidulariaceae</taxon>
        <taxon>Crucibulum</taxon>
    </lineage>
</organism>
<accession>A0A5C3MU07</accession>
<dbReference type="EMBL" id="ML213590">
    <property type="protein sequence ID" value="TFK44871.1"/>
    <property type="molecule type" value="Genomic_DNA"/>
</dbReference>
<proteinExistence type="predicted"/>
<keyword evidence="2" id="KW-1185">Reference proteome</keyword>
<sequence>MASYQRAQSGTPPSISSLKIGAQDAMSELVSSSNNVAAGIGEVLQALGAVSTATTSKPIMIEYGNRIMALGRKRMAVMSGRNAFLYLKSKFGLLNATAALYLQATFIGDEETFVEVDMDAWEELVPYMHKLRIII</sequence>
<gene>
    <name evidence="1" type="ORF">BDQ12DRAFT_661522</name>
</gene>
<dbReference type="Proteomes" id="UP000308652">
    <property type="component" value="Unassembled WGS sequence"/>
</dbReference>
<dbReference type="OrthoDB" id="3015492at2759"/>
<evidence type="ECO:0000313" key="1">
    <source>
        <dbReference type="EMBL" id="TFK44871.1"/>
    </source>
</evidence>
<dbReference type="AlphaFoldDB" id="A0A5C3MU07"/>